<evidence type="ECO:0000313" key="2">
    <source>
        <dbReference type="EMBL" id="RJP22549.1"/>
    </source>
</evidence>
<dbReference type="EMBL" id="QZKU01000056">
    <property type="protein sequence ID" value="RJP22549.1"/>
    <property type="molecule type" value="Genomic_DNA"/>
</dbReference>
<organism evidence="2 3">
    <name type="scientific">Abyssobacteria bacterium (strain SURF_5)</name>
    <dbReference type="NCBI Taxonomy" id="2093360"/>
    <lineage>
        <taxon>Bacteria</taxon>
        <taxon>Pseudomonadati</taxon>
        <taxon>Candidatus Hydrogenedentota</taxon>
        <taxon>Candidatus Abyssobacteria</taxon>
    </lineage>
</organism>
<keyword evidence="1" id="KW-0732">Signal</keyword>
<dbReference type="AlphaFoldDB" id="A0A3A4NUN1"/>
<proteinExistence type="predicted"/>
<comment type="caution">
    <text evidence="2">The sequence shown here is derived from an EMBL/GenBank/DDBJ whole genome shotgun (WGS) entry which is preliminary data.</text>
</comment>
<reference evidence="2 3" key="1">
    <citation type="journal article" date="2017" name="ISME J.">
        <title>Energy and carbon metabolisms in a deep terrestrial subsurface fluid microbial community.</title>
        <authorList>
            <person name="Momper L."/>
            <person name="Jungbluth S.P."/>
            <person name="Lee M.D."/>
            <person name="Amend J.P."/>
        </authorList>
    </citation>
    <scope>NUCLEOTIDE SEQUENCE [LARGE SCALE GENOMIC DNA]</scope>
    <source>
        <strain evidence="2">SURF_5</strain>
    </source>
</reference>
<evidence type="ECO:0000256" key="1">
    <source>
        <dbReference type="SAM" id="SignalP"/>
    </source>
</evidence>
<sequence length="425" mass="47546">MRNGKIVLLVFVLFLSGFQPSSSARAGSPGRAESRNVELVGHLDIEGGGMVDVHNGIAYIGHMEPPYATSILDVSDPVRPEILSRIEARSRTHSHKARACGNILIINFEQYSESMAGYVFDTLFRKPEKVGLGVFDVSDLTAPRELAFFEVSGVNLQNAPAGVHRFEFDCERKLAYISATADGYRGNIVMVLDLSDPAHPTEAGRWWLSGQYTAGGEKPSWRRNNFHVHHPNRLDDRLYVPLWFGGFAIVDIESMANPKTVTYLNPNHKSPIHTAVPVAHEISGKRWLIIFDEDISDECEDPPASMWMVDITDERNPSIVSQFTLPEGGKYSRCDGQKGKRFGAHQPHEKIGEDNLVYSAWFSGGLRIIDISDPYHPKEAGHYVPKPVSPSKFPQTNDVFVDEGGLIYIIDRYNGLDILRFRREP</sequence>
<feature type="chain" id="PRO_5017206507" evidence="1">
    <location>
        <begin position="27"/>
        <end position="425"/>
    </location>
</feature>
<protein>
    <submittedName>
        <fullName evidence="2">Uncharacterized protein</fullName>
    </submittedName>
</protein>
<gene>
    <name evidence="2" type="ORF">C4520_08050</name>
</gene>
<dbReference type="Proteomes" id="UP000265882">
    <property type="component" value="Unassembled WGS sequence"/>
</dbReference>
<name>A0A3A4NUN1_ABYX5</name>
<dbReference type="Pfam" id="PF08309">
    <property type="entry name" value="LVIVD"/>
    <property type="match status" value="2"/>
</dbReference>
<feature type="signal peptide" evidence="1">
    <location>
        <begin position="1"/>
        <end position="26"/>
    </location>
</feature>
<dbReference type="InterPro" id="IPR013211">
    <property type="entry name" value="LVIVD"/>
</dbReference>
<accession>A0A3A4NUN1</accession>
<evidence type="ECO:0000313" key="3">
    <source>
        <dbReference type="Proteomes" id="UP000265882"/>
    </source>
</evidence>